<dbReference type="AlphaFoldDB" id="A0A2P7SRG9"/>
<accession>A0A2P7SRG9</accession>
<reference evidence="1 2" key="1">
    <citation type="submission" date="2018-03" db="EMBL/GenBank/DDBJ databases">
        <title>The draft genome of Mesorhizobium sp. 6GN-30.</title>
        <authorList>
            <person name="Liu L."/>
            <person name="Li L."/>
            <person name="Wang T."/>
            <person name="Zhang X."/>
            <person name="Liang L."/>
        </authorList>
    </citation>
    <scope>NUCLEOTIDE SEQUENCE [LARGE SCALE GENOMIC DNA]</scope>
    <source>
        <strain evidence="1 2">6GN30</strain>
    </source>
</reference>
<sequence length="124" mass="13114">MSKILPGLHLGHAPIALHHAFHETMEALETWAPGEPEPPVFVDGRRFAATAVLAGMIDCTDLVPLRTRDVLQVLARSMPSGPTVESGDTYGRWAALLLSDCARRKTAEPCLPSAAADACASGAL</sequence>
<comment type="caution">
    <text evidence="1">The sequence shown here is derived from an EMBL/GenBank/DDBJ whole genome shotgun (WGS) entry which is preliminary data.</text>
</comment>
<evidence type="ECO:0000313" key="2">
    <source>
        <dbReference type="Proteomes" id="UP000241229"/>
    </source>
</evidence>
<name>A0A2P7SRG9_9HYPH</name>
<dbReference type="RefSeq" id="WP_106770970.1">
    <property type="nucleotide sequence ID" value="NZ_PXYK01000003.1"/>
</dbReference>
<organism evidence="1 2">
    <name type="scientific">Kumtagia ephedrae</name>
    <dbReference type="NCBI Taxonomy" id="2116701"/>
    <lineage>
        <taxon>Bacteria</taxon>
        <taxon>Pseudomonadati</taxon>
        <taxon>Pseudomonadota</taxon>
        <taxon>Alphaproteobacteria</taxon>
        <taxon>Hyphomicrobiales</taxon>
        <taxon>Phyllobacteriaceae</taxon>
        <taxon>Kumtagia</taxon>
    </lineage>
</organism>
<dbReference type="OrthoDB" id="8299238at2"/>
<gene>
    <name evidence="1" type="ORF">C7I84_04705</name>
</gene>
<proteinExistence type="predicted"/>
<evidence type="ECO:0000313" key="1">
    <source>
        <dbReference type="EMBL" id="PSJ64925.1"/>
    </source>
</evidence>
<dbReference type="EMBL" id="PXYK01000003">
    <property type="protein sequence ID" value="PSJ64925.1"/>
    <property type="molecule type" value="Genomic_DNA"/>
</dbReference>
<protein>
    <submittedName>
        <fullName evidence="1">Uncharacterized protein</fullName>
    </submittedName>
</protein>
<keyword evidence="2" id="KW-1185">Reference proteome</keyword>
<dbReference type="Proteomes" id="UP000241229">
    <property type="component" value="Unassembled WGS sequence"/>
</dbReference>